<dbReference type="Pfam" id="PF08282">
    <property type="entry name" value="Hydrolase_3"/>
    <property type="match status" value="1"/>
</dbReference>
<proteinExistence type="predicted"/>
<dbReference type="Gene3D" id="3.30.1240.10">
    <property type="match status" value="1"/>
</dbReference>
<dbReference type="InterPro" id="IPR023214">
    <property type="entry name" value="HAD_sf"/>
</dbReference>
<dbReference type="GO" id="GO:0016791">
    <property type="term" value="F:phosphatase activity"/>
    <property type="evidence" value="ECO:0007669"/>
    <property type="project" value="TreeGrafter"/>
</dbReference>
<comment type="caution">
    <text evidence="1">The sequence shown here is derived from an EMBL/GenBank/DDBJ whole genome shotgun (WGS) entry which is preliminary data.</text>
</comment>
<dbReference type="SFLD" id="SFLDG01140">
    <property type="entry name" value="C2.B:_Phosphomannomutase_and_P"/>
    <property type="match status" value="1"/>
</dbReference>
<dbReference type="SUPFAM" id="SSF56784">
    <property type="entry name" value="HAD-like"/>
    <property type="match status" value="1"/>
</dbReference>
<dbReference type="NCBIfam" id="TIGR00099">
    <property type="entry name" value="Cof-subfamily"/>
    <property type="match status" value="1"/>
</dbReference>
<dbReference type="InterPro" id="IPR036412">
    <property type="entry name" value="HAD-like_sf"/>
</dbReference>
<dbReference type="PANTHER" id="PTHR10000">
    <property type="entry name" value="PHOSPHOSERINE PHOSPHATASE"/>
    <property type="match status" value="1"/>
</dbReference>
<name>A0A845QMQ1_9FIRM</name>
<accession>A0A845QMQ1</accession>
<dbReference type="PROSITE" id="PS01229">
    <property type="entry name" value="COF_2"/>
    <property type="match status" value="1"/>
</dbReference>
<dbReference type="CDD" id="cd07516">
    <property type="entry name" value="HAD_Pase"/>
    <property type="match status" value="1"/>
</dbReference>
<keyword evidence="2" id="KW-1185">Reference proteome</keyword>
<evidence type="ECO:0000313" key="2">
    <source>
        <dbReference type="Proteomes" id="UP000446866"/>
    </source>
</evidence>
<sequence length="279" mass="30928">MNDKNIRMVALDLDGTTLDPYGKITERTVAAFKRAMEQGVHIVISTGRTFQSLPKQLFSIDGLEYVVTSNGAHITELASMERIYENLLPPESVTAVVELIRQKGRTHISVETFIDGHAYIDKDEYEEIIAEGSTYRDAAYIRDTRNPVPQILDYMMAHKGEIENISLNFEFLEEKAVWREELAQIPNLTLTTSFIHNIEMGGVNTSKGTALTFLMERLGVLPEELMAVGDSPNDGEMMELAALGVAMANGTEETKAMADYVTASNAEDGVAKAIEKFVL</sequence>
<dbReference type="EMBL" id="QXWK01000017">
    <property type="protein sequence ID" value="NBH61977.1"/>
    <property type="molecule type" value="Genomic_DNA"/>
</dbReference>
<evidence type="ECO:0000313" key="1">
    <source>
        <dbReference type="EMBL" id="NBH61977.1"/>
    </source>
</evidence>
<keyword evidence="1" id="KW-0378">Hydrolase</keyword>
<dbReference type="GO" id="GO:0000287">
    <property type="term" value="F:magnesium ion binding"/>
    <property type="evidence" value="ECO:0007669"/>
    <property type="project" value="TreeGrafter"/>
</dbReference>
<dbReference type="NCBIfam" id="TIGR01484">
    <property type="entry name" value="HAD-SF-IIB"/>
    <property type="match status" value="1"/>
</dbReference>
<dbReference type="InterPro" id="IPR006379">
    <property type="entry name" value="HAD-SF_hydro_IIB"/>
</dbReference>
<dbReference type="AlphaFoldDB" id="A0A845QMQ1"/>
<dbReference type="GO" id="GO:0005829">
    <property type="term" value="C:cytosol"/>
    <property type="evidence" value="ECO:0007669"/>
    <property type="project" value="TreeGrafter"/>
</dbReference>
<organism evidence="1 2">
    <name type="scientific">Anaerotruncus colihominis</name>
    <dbReference type="NCBI Taxonomy" id="169435"/>
    <lineage>
        <taxon>Bacteria</taxon>
        <taxon>Bacillati</taxon>
        <taxon>Bacillota</taxon>
        <taxon>Clostridia</taxon>
        <taxon>Eubacteriales</taxon>
        <taxon>Oscillospiraceae</taxon>
        <taxon>Anaerotruncus</taxon>
    </lineage>
</organism>
<dbReference type="PANTHER" id="PTHR10000:SF8">
    <property type="entry name" value="HAD SUPERFAMILY HYDROLASE-LIKE, TYPE 3"/>
    <property type="match status" value="1"/>
</dbReference>
<protein>
    <submittedName>
        <fullName evidence="1">HAD family hydrolase</fullName>
    </submittedName>
</protein>
<dbReference type="SFLD" id="SFLDS00003">
    <property type="entry name" value="Haloacid_Dehalogenase"/>
    <property type="match status" value="1"/>
</dbReference>
<dbReference type="InterPro" id="IPR000150">
    <property type="entry name" value="Cof"/>
</dbReference>
<dbReference type="Proteomes" id="UP000446866">
    <property type="component" value="Unassembled WGS sequence"/>
</dbReference>
<reference evidence="1 2" key="1">
    <citation type="submission" date="2018-08" db="EMBL/GenBank/DDBJ databases">
        <title>Murine metabolic-syndrome-specific gut microbial biobank.</title>
        <authorList>
            <person name="Liu C."/>
        </authorList>
    </citation>
    <scope>NUCLEOTIDE SEQUENCE [LARGE SCALE GENOMIC DNA]</scope>
    <source>
        <strain evidence="1 2">28</strain>
    </source>
</reference>
<gene>
    <name evidence="1" type="ORF">D0435_09970</name>
</gene>
<dbReference type="Gene3D" id="3.40.50.1000">
    <property type="entry name" value="HAD superfamily/HAD-like"/>
    <property type="match status" value="1"/>
</dbReference>
<dbReference type="RefSeq" id="WP_160202255.1">
    <property type="nucleotide sequence ID" value="NZ_QXWK01000017.1"/>
</dbReference>